<dbReference type="GO" id="GO:0000160">
    <property type="term" value="P:phosphorelay signal transduction system"/>
    <property type="evidence" value="ECO:0007669"/>
    <property type="project" value="InterPro"/>
</dbReference>
<dbReference type="CDD" id="cd00156">
    <property type="entry name" value="REC"/>
    <property type="match status" value="1"/>
</dbReference>
<dbReference type="PROSITE" id="PS50110">
    <property type="entry name" value="RESPONSE_REGULATORY"/>
    <property type="match status" value="1"/>
</dbReference>
<keyword evidence="1 2" id="KW-0597">Phosphoprotein</keyword>
<evidence type="ECO:0000256" key="1">
    <source>
        <dbReference type="ARBA" id="ARBA00022553"/>
    </source>
</evidence>
<gene>
    <name evidence="4" type="ORF">JFN93_19190</name>
</gene>
<feature type="domain" description="Response regulatory" evidence="3">
    <location>
        <begin position="4"/>
        <end position="116"/>
    </location>
</feature>
<evidence type="ECO:0000313" key="5">
    <source>
        <dbReference type="Proteomes" id="UP000636888"/>
    </source>
</evidence>
<dbReference type="SUPFAM" id="SSF52172">
    <property type="entry name" value="CheY-like"/>
    <property type="match status" value="1"/>
</dbReference>
<dbReference type="InterPro" id="IPR011006">
    <property type="entry name" value="CheY-like_superfamily"/>
</dbReference>
<proteinExistence type="predicted"/>
<feature type="modified residue" description="4-aspartylphosphate" evidence="2">
    <location>
        <position position="53"/>
    </location>
</feature>
<dbReference type="Pfam" id="PF00072">
    <property type="entry name" value="Response_reg"/>
    <property type="match status" value="1"/>
</dbReference>
<dbReference type="InterPro" id="IPR001789">
    <property type="entry name" value="Sig_transdc_resp-reg_receiver"/>
</dbReference>
<keyword evidence="5" id="KW-1185">Reference proteome</keyword>
<evidence type="ECO:0000259" key="3">
    <source>
        <dbReference type="PROSITE" id="PS50110"/>
    </source>
</evidence>
<comment type="caution">
    <text evidence="4">The sequence shown here is derived from an EMBL/GenBank/DDBJ whole genome shotgun (WGS) entry which is preliminary data.</text>
</comment>
<dbReference type="PANTHER" id="PTHR44591">
    <property type="entry name" value="STRESS RESPONSE REGULATOR PROTEIN 1"/>
    <property type="match status" value="1"/>
</dbReference>
<name>A0A8J7M1A9_9BACT</name>
<dbReference type="AlphaFoldDB" id="A0A8J7M1A9"/>
<evidence type="ECO:0000256" key="2">
    <source>
        <dbReference type="PROSITE-ProRule" id="PRU00169"/>
    </source>
</evidence>
<protein>
    <submittedName>
        <fullName evidence="4">Response regulator</fullName>
    </submittedName>
</protein>
<dbReference type="InterPro" id="IPR050595">
    <property type="entry name" value="Bact_response_regulator"/>
</dbReference>
<accession>A0A8J7M1A9</accession>
<dbReference type="RefSeq" id="WP_199385749.1">
    <property type="nucleotide sequence ID" value="NZ_JAEMHM010000017.1"/>
</dbReference>
<dbReference type="PANTHER" id="PTHR44591:SF3">
    <property type="entry name" value="RESPONSE REGULATORY DOMAIN-CONTAINING PROTEIN"/>
    <property type="match status" value="1"/>
</dbReference>
<dbReference type="Gene3D" id="3.40.50.2300">
    <property type="match status" value="1"/>
</dbReference>
<evidence type="ECO:0000313" key="4">
    <source>
        <dbReference type="EMBL" id="MBJ6726840.1"/>
    </source>
</evidence>
<reference evidence="4" key="1">
    <citation type="submission" date="2020-12" db="EMBL/GenBank/DDBJ databases">
        <title>Geomonas sp. Red875, isolated from river sediment.</title>
        <authorList>
            <person name="Xu Z."/>
            <person name="Zhang Z."/>
            <person name="Masuda Y."/>
            <person name="Itoh H."/>
            <person name="Senoo K."/>
        </authorList>
    </citation>
    <scope>NUCLEOTIDE SEQUENCE</scope>
    <source>
        <strain evidence="4">Red875</strain>
    </source>
</reference>
<organism evidence="4 5">
    <name type="scientific">Geomesophilobacter sediminis</name>
    <dbReference type="NCBI Taxonomy" id="2798584"/>
    <lineage>
        <taxon>Bacteria</taxon>
        <taxon>Pseudomonadati</taxon>
        <taxon>Thermodesulfobacteriota</taxon>
        <taxon>Desulfuromonadia</taxon>
        <taxon>Geobacterales</taxon>
        <taxon>Geobacteraceae</taxon>
        <taxon>Geomesophilobacter</taxon>
    </lineage>
</organism>
<dbReference type="Proteomes" id="UP000636888">
    <property type="component" value="Unassembled WGS sequence"/>
</dbReference>
<dbReference type="EMBL" id="JAEMHM010000017">
    <property type="protein sequence ID" value="MBJ6726840.1"/>
    <property type="molecule type" value="Genomic_DNA"/>
</dbReference>
<dbReference type="SMART" id="SM00448">
    <property type="entry name" value="REC"/>
    <property type="match status" value="1"/>
</dbReference>
<sequence length="116" mass="13151">MAKRILIAEDDEVTRDLLQHFARKRKFEVAAVGSGLELLEAATNERFDLVITDLVMPEVNGASAMEIMKLRGAQTPFVALTGVTENELELVRDKFSKIFFKPVDMMELFNYIETVI</sequence>